<feature type="non-terminal residue" evidence="1">
    <location>
        <position position="488"/>
    </location>
</feature>
<dbReference type="InterPro" id="IPR016024">
    <property type="entry name" value="ARM-type_fold"/>
</dbReference>
<dbReference type="AlphaFoldDB" id="A0A6A4ZRK1"/>
<organism evidence="1">
    <name type="scientific">Aphanomyces stellatus</name>
    <dbReference type="NCBI Taxonomy" id="120398"/>
    <lineage>
        <taxon>Eukaryota</taxon>
        <taxon>Sar</taxon>
        <taxon>Stramenopiles</taxon>
        <taxon>Oomycota</taxon>
        <taxon>Saprolegniomycetes</taxon>
        <taxon>Saprolegniales</taxon>
        <taxon>Verrucalvaceae</taxon>
        <taxon>Aphanomyces</taxon>
    </lineage>
</organism>
<comment type="caution">
    <text evidence="1">The sequence shown here is derived from an EMBL/GenBank/DDBJ whole genome shotgun (WGS) entry which is preliminary data.</text>
</comment>
<evidence type="ECO:0008006" key="2">
    <source>
        <dbReference type="Google" id="ProtNLM"/>
    </source>
</evidence>
<dbReference type="OrthoDB" id="75568at2759"/>
<gene>
    <name evidence="1" type="ORF">As57867_001364</name>
</gene>
<accession>A0A6A4ZRK1</accession>
<evidence type="ECO:0000313" key="1">
    <source>
        <dbReference type="EMBL" id="KAF0718949.1"/>
    </source>
</evidence>
<dbReference type="SUPFAM" id="SSF48371">
    <property type="entry name" value="ARM repeat"/>
    <property type="match status" value="1"/>
</dbReference>
<protein>
    <recommendedName>
        <fullName evidence="2">Importin N-terminal domain-containing protein</fullName>
    </recommendedName>
</protein>
<proteinExistence type="predicted"/>
<reference evidence="1" key="1">
    <citation type="submission" date="2019-06" db="EMBL/GenBank/DDBJ databases">
        <title>Genomics analysis of Aphanomyces spp. identifies a new class of oomycete effector associated with host adaptation.</title>
        <authorList>
            <person name="Gaulin E."/>
        </authorList>
    </citation>
    <scope>NUCLEOTIDE SEQUENCE</scope>
    <source>
        <strain evidence="1">CBS 578.67</strain>
    </source>
</reference>
<dbReference type="EMBL" id="VJMH01000105">
    <property type="protein sequence ID" value="KAF0718949.1"/>
    <property type="molecule type" value="Genomic_DNA"/>
</dbReference>
<name>A0A6A4ZRK1_9STRA</name>
<sequence>MRAARSMLTPVANNGSMSMQSLLQAIAQPTFTLDVRGHTLTSADDYSILLDAIQDTEDPSTRSKLAKLALSWLTQPSLSTAQVVGCVHVLATDMWSQIRKDTAAAVARVLPQLPWLHVEAILTDVLQLCKQPSTDDRVDWKALDGAFGVVAALLTQFQKQPPSGFCMGSHSMQYLPAVLLCELKPAVYQAMHHTQLSVRENATAALIHYVALSDAFTQIATFQEVISKLNLYSPHEVLPAAHAEGLLDVAAQLVPHIPLSFLVKHWQVVFPTCEKYVMHVASTVRQKSAGWSLFVCGQTHSNSQDLIGALAQLSIAHTDAIPLLVSILDSLALPCTPHPDVNQRDFFWQRMEGRLMSIECLVQVLGMNRLCWASPYLVQPTKPIRAFQAYAQTVDEYNRYDNVYATDMAPLASWVTGHDDKVARQPAHCILAHVKTPLGRFWHAYVSHAYLCFQSPQYELKRMAAQTLPGLMRLSLWLHDESPSLFPS</sequence>